<evidence type="ECO:0000256" key="5">
    <source>
        <dbReference type="ARBA" id="ARBA00022679"/>
    </source>
</evidence>
<dbReference type="InterPro" id="IPR012341">
    <property type="entry name" value="6hp_glycosidase-like_sf"/>
</dbReference>
<feature type="transmembrane region" description="Helical" evidence="19">
    <location>
        <begin position="2082"/>
        <end position="2103"/>
    </location>
</feature>
<feature type="transmembrane region" description="Helical" evidence="19">
    <location>
        <begin position="1744"/>
        <end position="1767"/>
    </location>
</feature>
<feature type="transmembrane region" description="Helical" evidence="19">
    <location>
        <begin position="872"/>
        <end position="890"/>
    </location>
</feature>
<dbReference type="EC" id="3.2.1.-" evidence="18"/>
<comment type="cofactor">
    <cofactor evidence="17">
        <name>Ca(2+)</name>
        <dbReference type="ChEBI" id="CHEBI:29108"/>
    </cofactor>
</comment>
<feature type="transmembrane region" description="Helical" evidence="19">
    <location>
        <begin position="773"/>
        <end position="798"/>
    </location>
</feature>
<evidence type="ECO:0000256" key="12">
    <source>
        <dbReference type="ARBA" id="ARBA00023180"/>
    </source>
</evidence>
<dbReference type="PANTHER" id="PTHR45679">
    <property type="entry name" value="ER DEGRADATION-ENHANCING ALPHA-MANNOSIDASE-LIKE PROTEIN 2"/>
    <property type="match status" value="1"/>
</dbReference>
<keyword evidence="20" id="KW-0732">Signal</keyword>
<dbReference type="InterPro" id="IPR029044">
    <property type="entry name" value="Nucleotide-diphossugar_trans"/>
</dbReference>
<feature type="active site" description="Proton donor" evidence="16">
    <location>
        <position position="387"/>
    </location>
</feature>
<dbReference type="InterPro" id="IPR001382">
    <property type="entry name" value="Glyco_hydro_47"/>
</dbReference>
<feature type="active site" description="Proton donor" evidence="16">
    <location>
        <position position="138"/>
    </location>
</feature>
<evidence type="ECO:0000256" key="16">
    <source>
        <dbReference type="PIRSR" id="PIRSR601382-1"/>
    </source>
</evidence>
<protein>
    <recommendedName>
        <fullName evidence="18">alpha-1,2-Mannosidase</fullName>
        <ecNumber evidence="18">3.2.1.-</ecNumber>
    </recommendedName>
</protein>
<evidence type="ECO:0000313" key="22">
    <source>
        <dbReference type="EMBL" id="KRZ76625.1"/>
    </source>
</evidence>
<dbReference type="PRINTS" id="PR00747">
    <property type="entry name" value="GLYHDRLASE47"/>
</dbReference>
<keyword evidence="18" id="KW-0378">Hydrolase</keyword>
<keyword evidence="4" id="KW-1003">Cell membrane</keyword>
<proteinExistence type="inferred from homology"/>
<dbReference type="EMBL" id="JYDO01000026">
    <property type="protein sequence ID" value="KRZ76625.1"/>
    <property type="molecule type" value="Genomic_DNA"/>
</dbReference>
<evidence type="ECO:0000259" key="21">
    <source>
        <dbReference type="Pfam" id="PF23000"/>
    </source>
</evidence>
<evidence type="ECO:0000256" key="20">
    <source>
        <dbReference type="SAM" id="SignalP"/>
    </source>
</evidence>
<dbReference type="Pfam" id="PF01532">
    <property type="entry name" value="Glyco_hydro_47"/>
    <property type="match status" value="1"/>
</dbReference>
<dbReference type="GO" id="GO:0005509">
    <property type="term" value="F:calcium ion binding"/>
    <property type="evidence" value="ECO:0007669"/>
    <property type="project" value="InterPro"/>
</dbReference>
<feature type="binding site" evidence="17">
    <location>
        <position position="492"/>
    </location>
    <ligand>
        <name>Ca(2+)</name>
        <dbReference type="ChEBI" id="CHEBI:29108"/>
    </ligand>
</feature>
<dbReference type="GO" id="GO:1904380">
    <property type="term" value="P:endoplasmic reticulum mannose trimming"/>
    <property type="evidence" value="ECO:0007669"/>
    <property type="project" value="InterPro"/>
</dbReference>
<feature type="transmembrane region" description="Helical" evidence="19">
    <location>
        <begin position="937"/>
        <end position="960"/>
    </location>
</feature>
<keyword evidence="17" id="KW-0479">Metal-binding</keyword>
<evidence type="ECO:0000256" key="11">
    <source>
        <dbReference type="ARBA" id="ARBA00023136"/>
    </source>
</evidence>
<keyword evidence="23" id="KW-1185">Reference proteome</keyword>
<dbReference type="GO" id="GO:0004100">
    <property type="term" value="F:chitin synthase activity"/>
    <property type="evidence" value="ECO:0007669"/>
    <property type="project" value="UniProtKB-EC"/>
</dbReference>
<feature type="chain" id="PRO_5006882935" description="alpha-1,2-Mannosidase" evidence="20">
    <location>
        <begin position="18"/>
        <end position="2310"/>
    </location>
</feature>
<dbReference type="InterPro" id="IPR055120">
    <property type="entry name" value="Chs-1/2_IV_N"/>
</dbReference>
<feature type="active site" evidence="16">
    <location>
        <position position="406"/>
    </location>
</feature>
<feature type="active site" evidence="16">
    <location>
        <position position="283"/>
    </location>
</feature>
<feature type="transmembrane region" description="Helical" evidence="19">
    <location>
        <begin position="1107"/>
        <end position="1127"/>
    </location>
</feature>
<feature type="transmembrane region" description="Helical" evidence="19">
    <location>
        <begin position="1071"/>
        <end position="1095"/>
    </location>
</feature>
<dbReference type="Pfam" id="PF23000">
    <property type="entry name" value="ChitinSynthase_IV_N"/>
    <property type="match status" value="1"/>
</dbReference>
<dbReference type="SUPFAM" id="SSF53448">
    <property type="entry name" value="Nucleotide-diphospho-sugar transferases"/>
    <property type="match status" value="1"/>
</dbReference>
<comment type="similarity">
    <text evidence="3 18">Belongs to the glycosyl hydrolase 47 family.</text>
</comment>
<dbReference type="GO" id="GO:0044322">
    <property type="term" value="C:endoplasmic reticulum quality control compartment"/>
    <property type="evidence" value="ECO:0007669"/>
    <property type="project" value="GOC"/>
</dbReference>
<evidence type="ECO:0000256" key="2">
    <source>
        <dbReference type="ARBA" id="ARBA00004651"/>
    </source>
</evidence>
<dbReference type="Gene3D" id="1.50.10.10">
    <property type="match status" value="1"/>
</dbReference>
<dbReference type="STRING" id="268474.A0A0V1MXX8"/>
<keyword evidence="7" id="KW-0256">Endoplasmic reticulum</keyword>
<reference evidence="22 23" key="1">
    <citation type="submission" date="2015-01" db="EMBL/GenBank/DDBJ databases">
        <title>Evolution of Trichinella species and genotypes.</title>
        <authorList>
            <person name="Korhonen P.K."/>
            <person name="Edoardo P."/>
            <person name="Giuseppe L.R."/>
            <person name="Gasser R.B."/>
        </authorList>
    </citation>
    <scope>NUCLEOTIDE SEQUENCE [LARGE SCALE GENOMIC DNA]</scope>
    <source>
        <strain evidence="22">ISS1980</strain>
    </source>
</reference>
<keyword evidence="11 19" id="KW-0472">Membrane</keyword>
<feature type="transmembrane region" description="Helical" evidence="19">
    <location>
        <begin position="1686"/>
        <end position="1707"/>
    </location>
</feature>
<dbReference type="PANTHER" id="PTHR45679:SF5">
    <property type="entry name" value="ER DEGRADATION-ENHANCING ALPHA-MANNOSIDASE-LIKE PROTEIN 1"/>
    <property type="match status" value="1"/>
</dbReference>
<feature type="domain" description="Chitin synthase chs-1/2 N-terminal putative transporter" evidence="21">
    <location>
        <begin position="762"/>
        <end position="1154"/>
    </location>
</feature>
<evidence type="ECO:0000256" key="17">
    <source>
        <dbReference type="PIRSR" id="PIRSR601382-2"/>
    </source>
</evidence>
<keyword evidence="5" id="KW-0808">Transferase</keyword>
<evidence type="ECO:0000313" key="23">
    <source>
        <dbReference type="Proteomes" id="UP000054843"/>
    </source>
</evidence>
<evidence type="ECO:0000256" key="8">
    <source>
        <dbReference type="ARBA" id="ARBA00022968"/>
    </source>
</evidence>
<evidence type="ECO:0000256" key="3">
    <source>
        <dbReference type="ARBA" id="ARBA00007658"/>
    </source>
</evidence>
<dbReference type="CDD" id="cd04190">
    <property type="entry name" value="Chitin_synth_C"/>
    <property type="match status" value="1"/>
</dbReference>
<comment type="catalytic activity">
    <reaction evidence="14">
        <text>[(1-&gt;4)-N-acetyl-beta-D-glucosaminyl](n) + UDP-N-acetyl-alpha-D-glucosamine = [(1-&gt;4)-N-acetyl-beta-D-glucosaminyl](n+1) + UDP + H(+)</text>
        <dbReference type="Rhea" id="RHEA:16637"/>
        <dbReference type="Rhea" id="RHEA-COMP:9593"/>
        <dbReference type="Rhea" id="RHEA-COMP:9595"/>
        <dbReference type="ChEBI" id="CHEBI:15378"/>
        <dbReference type="ChEBI" id="CHEBI:17029"/>
        <dbReference type="ChEBI" id="CHEBI:57705"/>
        <dbReference type="ChEBI" id="CHEBI:58223"/>
        <dbReference type="EC" id="2.4.1.16"/>
    </reaction>
</comment>
<feature type="transmembrane region" description="Helical" evidence="19">
    <location>
        <begin position="1661"/>
        <end position="1680"/>
    </location>
</feature>
<keyword evidence="18" id="KW-0326">Glycosidase</keyword>
<feature type="transmembrane region" description="Helical" evidence="19">
    <location>
        <begin position="1014"/>
        <end position="1036"/>
    </location>
</feature>
<dbReference type="FunFam" id="3.90.550.10:FF:000139">
    <property type="entry name" value="Chitin synthase 8"/>
    <property type="match status" value="1"/>
</dbReference>
<evidence type="ECO:0000256" key="10">
    <source>
        <dbReference type="ARBA" id="ARBA00023054"/>
    </source>
</evidence>
<evidence type="ECO:0000256" key="15">
    <source>
        <dbReference type="ARBA" id="ARBA00060207"/>
    </source>
</evidence>
<keyword evidence="10" id="KW-0175">Coiled coil</keyword>
<evidence type="ECO:0000256" key="7">
    <source>
        <dbReference type="ARBA" id="ARBA00022824"/>
    </source>
</evidence>
<feature type="transmembrane region" description="Helical" evidence="19">
    <location>
        <begin position="1166"/>
        <end position="1185"/>
    </location>
</feature>
<evidence type="ECO:0000256" key="1">
    <source>
        <dbReference type="ARBA" id="ARBA00004648"/>
    </source>
</evidence>
<keyword evidence="8" id="KW-0735">Signal-anchor</keyword>
<accession>A0A0V1MXX8</accession>
<dbReference type="GO" id="GO:0005975">
    <property type="term" value="P:carbohydrate metabolic process"/>
    <property type="evidence" value="ECO:0007669"/>
    <property type="project" value="InterPro"/>
</dbReference>
<dbReference type="GO" id="GO:0004571">
    <property type="term" value="F:mannosyl-oligosaccharide 1,2-alpha-mannosidase activity"/>
    <property type="evidence" value="ECO:0007669"/>
    <property type="project" value="InterPro"/>
</dbReference>
<evidence type="ECO:0000256" key="19">
    <source>
        <dbReference type="SAM" id="Phobius"/>
    </source>
</evidence>
<feature type="transmembrane region" description="Helical" evidence="19">
    <location>
        <begin position="2023"/>
        <end position="2043"/>
    </location>
</feature>
<dbReference type="InterPro" id="IPR036026">
    <property type="entry name" value="Seven-hairpin_glycosidases"/>
</dbReference>
<feature type="transmembrane region" description="Helical" evidence="19">
    <location>
        <begin position="902"/>
        <end position="925"/>
    </location>
</feature>
<evidence type="ECO:0000256" key="14">
    <source>
        <dbReference type="ARBA" id="ARBA00048014"/>
    </source>
</evidence>
<dbReference type="InterPro" id="IPR044674">
    <property type="entry name" value="EDEM1/2/3"/>
</dbReference>
<comment type="subcellular location">
    <subcellularLocation>
        <location evidence="2">Cell membrane</location>
        <topology evidence="2">Multi-pass membrane protein</topology>
    </subcellularLocation>
    <subcellularLocation>
        <location evidence="1">Endoplasmic reticulum membrane</location>
        <topology evidence="1">Single-pass type II membrane protein</topology>
    </subcellularLocation>
</comment>
<keyword evidence="6 19" id="KW-0812">Transmembrane</keyword>
<feature type="transmembrane region" description="Helical" evidence="19">
    <location>
        <begin position="1625"/>
        <end position="1649"/>
    </location>
</feature>
<name>A0A0V1MXX8_9BILA</name>
<dbReference type="OrthoDB" id="370884at2759"/>
<feature type="transmembrane region" description="Helical" evidence="19">
    <location>
        <begin position="834"/>
        <end position="852"/>
    </location>
</feature>
<organism evidence="22 23">
    <name type="scientific">Trichinella papuae</name>
    <dbReference type="NCBI Taxonomy" id="268474"/>
    <lineage>
        <taxon>Eukaryota</taxon>
        <taxon>Metazoa</taxon>
        <taxon>Ecdysozoa</taxon>
        <taxon>Nematoda</taxon>
        <taxon>Enoplea</taxon>
        <taxon>Dorylaimia</taxon>
        <taxon>Trichinellida</taxon>
        <taxon>Trichinellidae</taxon>
        <taxon>Trichinella</taxon>
    </lineage>
</organism>
<dbReference type="Proteomes" id="UP000054843">
    <property type="component" value="Unassembled WGS sequence"/>
</dbReference>
<keyword evidence="17" id="KW-0106">Calcium</keyword>
<dbReference type="GO" id="GO:0005886">
    <property type="term" value="C:plasma membrane"/>
    <property type="evidence" value="ECO:0007669"/>
    <property type="project" value="UniProtKB-SubCell"/>
</dbReference>
<sequence length="2310" mass="263920">MFFILIFVTCLLETVSTNRLFLGTFDPWEKWYGSFSESERIKMVDMIRQMFGFAYDNYMRWAMPFDELDPLNCRGRGPDYADRKNININDVLGDYSLTLVDSLTTLAVMGNVTEFQRAVGLVLKHVNFNKDNTVQVFEANIRVIGALLSAHLIIVDKNALLGDFRIAGYNDELLSLAHDLANRLMSAFEETNTGIPHPRVNLMHGIPFDTVNETCVAGAGTLLVEFGVLSRLLNDSTFENAARRVNEVLWKSRNCKTGLLGNVIDIQTGDWVVTTSGLGAGMDSFYEYLLKGYLLFGQESDFEMFTILYSTIKQHMRKGRKYCNYGSENHPLYVNVFMNDGSVSYRWIDSLQASFPAVQVLYGDLEEAICMHALYYTIWRKYSALPERFNWHYKVAEVAFYPLRPEFIESTYFLYLATKNPFYLHVGKEVAESLEKYTRTNCGYATIHDVTDKSLEDRMESFFLSETIKYLYLLFDVDNPVNRRGDQFLFTTEGHLFPLSAEIRFSDIGIRVPESSIYGHCVEGELAVCQRGDLAADGAADGGQSLNPFRLLSCPSRASFRRYILPLRSVYLQSLHDSLDLFDHLLCRCWKTKAANRCGLGFSPCSLCFLFSFFTLESRVRSKRCCCSMASRSTLTDQGQNGSKQKNVEEIFKQHPSPAGATIDGAHSTGHFAAVALGRCASLPDVEERKLGGGKWLKKSAFSLSTLEVGPGKNRHSRHYVKAEQCNHWNNRISIISARSQRGQEWNVFRAIPRDQDVHEPRWVIIAAQIFKVIVYLVLFLLVLGTATLSKLILLLFVSHLRRGLHYTPCKFYDNMFNARPSEKLPLSANTATWCYWTLWFAMCTPELLTFFRCLRNVIFKKTATPSFSDFFVAFTLETIQTIGMCMLVFSILPELDSVRGVMLLSALGLVPSLLNVLFNLQLFVEEEPSMKVNRQLVHIIADVIAFLMQTSALWTWVLVDRTLKVRSMLAFSLFATSLRWWENYVDHLQGSFTILIKLSNLARRLQRSRYKTHVLLSIWRCALSLFCMLMLGGSVHRLRVLFDFTDPFQHLNSSSTVKDSFSVWNWSSSLSIYASTFRSLALGLICSSWACYQAARFACKVHMGKFSYSFPVVVTVPFTVAILLSLGELRRLQPCFAVGWLTDKLYWNLSSYGQVWPDLLRDRAAWMWIFWFVSYLWIVAHLFAQQTLRLNKTDSLFVMPMYLGCFIDQSLCFNRRRQPHIRIRTKDLVEDVNADTCSVISDDSEWSIANSAASLSTMGNVSTDRITKIYICATMWHETPKEMTQMLQSIFRPSIMHRCCRMDEDQSARKNAQKYLKVVDPDYYELESHIFFDDAWVDDEVLQCRVPNHYVVQLVNAIGDAARAVHKTNIRLKPPLKIDVPYGGRLVWSLPGDNRLVVHLKDRNKLRHKKRWSQVMYMYYLLGHRIMELISDTRRKQLLADNTFLLTIDGDSKFSPASVQKLVDLMKKNTQLGAACGRIHPLGKGIMIWYQKFEYAIAHWFQKAAEHVFGCVLCAPGCFSLFRASALMDDNVLSKYTKLPVEAHQFVQYDQGEDRWLSTLLLKQGYRIEYAAAADAETYAPEGFSEFFNQRRRWVPSSLANTLDLLFDYKRAVKNNDSISRLYIFYQMIVIFFSLLGPSIIFTMMVFAQVASFRMDSWNLMLANLIPVILYCIICFVASSKWQLLAAKVLSVLYAMVMSAVVVGTGIQLTTEGPSSPVSMYVLMLAGLFCMAAFLHPREFSNIFYGAVFFLMIPTTYVIMSLYALINLNVINWGTREAAANAAGLENEPLYKKWLKKLKKDEKLDKMDVASSPGTIATPSWFRRRGRLKRADERFLMLVSQLNRIERSVEKCQFAGGTNLLAGGEYAAGEPCPSPTSTDMPVDGHRKPTILDNLDRQLSESTVEQVEPARFEGSAPVRGGAAVTSSNEVLCFSSDVSQCSSSVDSLTDAGSWSRRRGRTLHSEEALPWMLLGYLGDGPNQATDETEKRFWISFISEYMKPVIRTAAEEKLVVSMLKDLRNSVALALLLINGLVVVTIYLLQINKDLLSIRWNPTANYTIIKWEPSIMKYITVQEPLKIEPIGFTIILFLSFILFVQLTGLLLHRWQTLQHVLASTVLTCFDKRPKQSVEENIQLPGEDAIEIVRKMQRLDDGYARRQMRKCGRRRVVIALDKARRVRKTPNRLNTAFKKTFFNFNPEEHRRRLGGRGRRLQMSSGIIQRIAASKVERCKRQADLQTCQPKGTNSRVGDHCVIIKDQTVTGLENENRQVAFMDRRRPHFNASPLSFIEEFERILDSSPKCNDNYHHSDWP</sequence>
<dbReference type="GO" id="GO:0005789">
    <property type="term" value="C:endoplasmic reticulum membrane"/>
    <property type="evidence" value="ECO:0007669"/>
    <property type="project" value="UniProtKB-SubCell"/>
</dbReference>
<evidence type="ECO:0000256" key="9">
    <source>
        <dbReference type="ARBA" id="ARBA00022989"/>
    </source>
</evidence>
<comment type="caution">
    <text evidence="22">The sequence shown here is derived from an EMBL/GenBank/DDBJ whole genome shotgun (WGS) entry which is preliminary data.</text>
</comment>
<comment type="function">
    <text evidence="15">Extracts misfolded glycoproteins, but not glycoproteins undergoing productive folding, from the calnexin cycle. It is directly involved in endoplasmic reticulum-associated degradation (ERAD) and targets misfolded glycoproteins for degradation in an N-glycan-independent manner, probably by forming a complex with SEL1L. It has low mannosidase activity, catalyzing mannose trimming from Man8GlcNAc2 to Man7GlcNAc2.</text>
</comment>
<keyword evidence="9 19" id="KW-1133">Transmembrane helix</keyword>
<gene>
    <name evidence="22" type="primary">EDEM1</name>
    <name evidence="22" type="ORF">T10_642</name>
</gene>
<dbReference type="Pfam" id="PF03142">
    <property type="entry name" value="Chitin_synth_2"/>
    <property type="match status" value="1"/>
</dbReference>
<keyword evidence="12" id="KW-0325">Glycoprotein</keyword>
<dbReference type="FunFam" id="1.50.10.10:FF:000016">
    <property type="entry name" value="alpha-1,2-Mannosidase"/>
    <property type="match status" value="1"/>
</dbReference>
<comment type="similarity">
    <text evidence="13">Belongs to the chitin synthase family. Class IV subfamily.</text>
</comment>
<dbReference type="SUPFAM" id="SSF48225">
    <property type="entry name" value="Seven-hairpin glycosidases"/>
    <property type="match status" value="1"/>
</dbReference>
<evidence type="ECO:0000256" key="18">
    <source>
        <dbReference type="RuleBase" id="RU361193"/>
    </source>
</evidence>
<evidence type="ECO:0000256" key="13">
    <source>
        <dbReference type="ARBA" id="ARBA00046329"/>
    </source>
</evidence>
<evidence type="ECO:0000256" key="4">
    <source>
        <dbReference type="ARBA" id="ARBA00022475"/>
    </source>
</evidence>
<evidence type="ECO:0000256" key="6">
    <source>
        <dbReference type="ARBA" id="ARBA00022692"/>
    </source>
</evidence>
<feature type="signal peptide" evidence="20">
    <location>
        <begin position="1"/>
        <end position="17"/>
    </location>
</feature>